<accession>A0ABP8QCK6</accession>
<evidence type="ECO:0000256" key="6">
    <source>
        <dbReference type="ARBA" id="ARBA00023136"/>
    </source>
</evidence>
<evidence type="ECO:0000256" key="3">
    <source>
        <dbReference type="ARBA" id="ARBA00022475"/>
    </source>
</evidence>
<feature type="transmembrane region" description="Helical" evidence="7">
    <location>
        <begin position="82"/>
        <end position="102"/>
    </location>
</feature>
<keyword evidence="6 7" id="KW-0472">Membrane</keyword>
<evidence type="ECO:0000256" key="4">
    <source>
        <dbReference type="ARBA" id="ARBA00022692"/>
    </source>
</evidence>
<evidence type="ECO:0000256" key="5">
    <source>
        <dbReference type="ARBA" id="ARBA00022989"/>
    </source>
</evidence>
<feature type="transmembrane region" description="Helical" evidence="7">
    <location>
        <begin position="298"/>
        <end position="320"/>
    </location>
</feature>
<dbReference type="PIRSF" id="PIRSF004810">
    <property type="entry name" value="ChrA"/>
    <property type="match status" value="1"/>
</dbReference>
<dbReference type="InterPro" id="IPR014047">
    <property type="entry name" value="Chr_Tranpt_l_chain"/>
</dbReference>
<gene>
    <name evidence="8" type="primary">chrA</name>
    <name evidence="8" type="ORF">GCM10023095_20480</name>
</gene>
<comment type="subcellular location">
    <subcellularLocation>
        <location evidence="1">Cell membrane</location>
        <topology evidence="1">Multi-pass membrane protein</topology>
    </subcellularLocation>
</comment>
<proteinExistence type="inferred from homology"/>
<feature type="transmembrane region" description="Helical" evidence="7">
    <location>
        <begin position="326"/>
        <end position="348"/>
    </location>
</feature>
<keyword evidence="4 7" id="KW-0812">Transmembrane</keyword>
<feature type="transmembrane region" description="Helical" evidence="7">
    <location>
        <begin position="197"/>
        <end position="217"/>
    </location>
</feature>
<dbReference type="NCBIfam" id="TIGR00937">
    <property type="entry name" value="2A51"/>
    <property type="match status" value="1"/>
</dbReference>
<dbReference type="PANTHER" id="PTHR33567">
    <property type="entry name" value="CHROMATE ION TRANSPORTER (EUROFUNG)"/>
    <property type="match status" value="1"/>
</dbReference>
<evidence type="ECO:0000313" key="8">
    <source>
        <dbReference type="EMBL" id="GAA4499798.1"/>
    </source>
</evidence>
<feature type="transmembrane region" description="Helical" evidence="7">
    <location>
        <begin position="108"/>
        <end position="130"/>
    </location>
</feature>
<feature type="transmembrane region" description="Helical" evidence="7">
    <location>
        <begin position="151"/>
        <end position="177"/>
    </location>
</feature>
<dbReference type="EMBL" id="BAABFC010000013">
    <property type="protein sequence ID" value="GAA4499798.1"/>
    <property type="molecule type" value="Genomic_DNA"/>
</dbReference>
<evidence type="ECO:0000256" key="1">
    <source>
        <dbReference type="ARBA" id="ARBA00004651"/>
    </source>
</evidence>
<feature type="transmembrane region" description="Helical" evidence="7">
    <location>
        <begin position="229"/>
        <end position="251"/>
    </location>
</feature>
<evidence type="ECO:0000256" key="7">
    <source>
        <dbReference type="SAM" id="Phobius"/>
    </source>
</evidence>
<evidence type="ECO:0000256" key="2">
    <source>
        <dbReference type="ARBA" id="ARBA00005262"/>
    </source>
</evidence>
<dbReference type="Pfam" id="PF02417">
    <property type="entry name" value="Chromate_transp"/>
    <property type="match status" value="2"/>
</dbReference>
<reference evidence="9" key="1">
    <citation type="journal article" date="2019" name="Int. J. Syst. Evol. Microbiol.">
        <title>The Global Catalogue of Microorganisms (GCM) 10K type strain sequencing project: providing services to taxonomists for standard genome sequencing and annotation.</title>
        <authorList>
            <consortium name="The Broad Institute Genomics Platform"/>
            <consortium name="The Broad Institute Genome Sequencing Center for Infectious Disease"/>
            <person name="Wu L."/>
            <person name="Ma J."/>
        </authorList>
    </citation>
    <scope>NUCLEOTIDE SEQUENCE [LARGE SCALE GENOMIC DNA]</scope>
    <source>
        <strain evidence="9">JCM 32226</strain>
    </source>
</reference>
<feature type="transmembrane region" description="Helical" evidence="7">
    <location>
        <begin position="355"/>
        <end position="374"/>
    </location>
</feature>
<feature type="transmembrane region" description="Helical" evidence="7">
    <location>
        <begin position="12"/>
        <end position="33"/>
    </location>
</feature>
<comment type="similarity">
    <text evidence="2">Belongs to the chromate ion transporter (CHR) (TC 2.A.51) family.</text>
</comment>
<dbReference type="Proteomes" id="UP001501321">
    <property type="component" value="Unassembled WGS sequence"/>
</dbReference>
<keyword evidence="3" id="KW-1003">Cell membrane</keyword>
<dbReference type="InterPro" id="IPR003370">
    <property type="entry name" value="Chromate_transpt"/>
</dbReference>
<dbReference type="RefSeq" id="WP_345012721.1">
    <property type="nucleotide sequence ID" value="NZ_BAABFC010000013.1"/>
</dbReference>
<name>A0ABP8QCK6_9GAMM</name>
<comment type="caution">
    <text evidence="8">The sequence shown here is derived from an EMBL/GenBank/DDBJ whole genome shotgun (WGS) entry which is preliminary data.</text>
</comment>
<protein>
    <submittedName>
        <fullName evidence="8">Chromate efflux transporter</fullName>
    </submittedName>
</protein>
<keyword evidence="9" id="KW-1185">Reference proteome</keyword>
<dbReference type="PANTHER" id="PTHR33567:SF3">
    <property type="entry name" value="CHROMATE ION TRANSPORTER (EUROFUNG)"/>
    <property type="match status" value="1"/>
</dbReference>
<sequence length="397" mass="41584">MSPRCDPHPLRLLLIFLHLGLTAFGGPVAHLSYFRQEFVLKRRWLSEAAYGDLVALCQFLPGPASSQVGMALGLLRGGYAGALAAWLGFTLPSALGLMLLALGLGGDWLPAGALHGLKVVAVAVVAQAVWGMARQHCPDRLRQGLMGGAAGLLLLLPGPWTPWLVLLLGGLLGWRWLPPMTASPVHPLPGAPSRRAGLLWLSLFALLLVTLPLLASLWPEPGLARLWAFYRTGALVFGGGHVVLPLLQGAVVDPGWVAEPLFLAGYGAAQAVPGPLFTFAAFLGAAMTGAPNGLVGGLLCLLAIFAPAWLLLAGSLPFWVHLRQLPWARGLLAGVNAAVVGLLLAALYDPVWRSAILAPADLALALLALLALTVGRQPPWRVVVGCAVLGALMAKLV</sequence>
<evidence type="ECO:0000313" key="9">
    <source>
        <dbReference type="Proteomes" id="UP001501321"/>
    </source>
</evidence>
<feature type="transmembrane region" description="Helical" evidence="7">
    <location>
        <begin position="263"/>
        <end position="286"/>
    </location>
</feature>
<keyword evidence="5 7" id="KW-1133">Transmembrane helix</keyword>
<organism evidence="8 9">
    <name type="scientific">Pseudaeromonas paramecii</name>
    <dbReference type="NCBI Taxonomy" id="2138166"/>
    <lineage>
        <taxon>Bacteria</taxon>
        <taxon>Pseudomonadati</taxon>
        <taxon>Pseudomonadota</taxon>
        <taxon>Gammaproteobacteria</taxon>
        <taxon>Aeromonadales</taxon>
        <taxon>Aeromonadaceae</taxon>
        <taxon>Pseudaeromonas</taxon>
    </lineage>
</organism>